<accession>A0A1A8KDJ5</accession>
<organism evidence="1">
    <name type="scientific">Nothobranchius kuhntae</name>
    <name type="common">Beira killifish</name>
    <dbReference type="NCBI Taxonomy" id="321403"/>
    <lineage>
        <taxon>Eukaryota</taxon>
        <taxon>Metazoa</taxon>
        <taxon>Chordata</taxon>
        <taxon>Craniata</taxon>
        <taxon>Vertebrata</taxon>
        <taxon>Euteleostomi</taxon>
        <taxon>Actinopterygii</taxon>
        <taxon>Neopterygii</taxon>
        <taxon>Teleostei</taxon>
        <taxon>Neoteleostei</taxon>
        <taxon>Acanthomorphata</taxon>
        <taxon>Ovalentaria</taxon>
        <taxon>Atherinomorphae</taxon>
        <taxon>Cyprinodontiformes</taxon>
        <taxon>Nothobranchiidae</taxon>
        <taxon>Nothobranchius</taxon>
    </lineage>
</organism>
<proteinExistence type="predicted"/>
<feature type="non-terminal residue" evidence="1">
    <location>
        <position position="44"/>
    </location>
</feature>
<name>A0A1A8KDJ5_NOTKU</name>
<reference evidence="1" key="1">
    <citation type="submission" date="2016-05" db="EMBL/GenBank/DDBJ databases">
        <authorList>
            <person name="Lavstsen T."/>
            <person name="Jespersen J.S."/>
        </authorList>
    </citation>
    <scope>NUCLEOTIDE SEQUENCE</scope>
    <source>
        <tissue evidence="1">Brain</tissue>
    </source>
</reference>
<dbReference type="EMBL" id="HAEE01010455">
    <property type="protein sequence ID" value="SBR30505.1"/>
    <property type="molecule type" value="Transcribed_RNA"/>
</dbReference>
<protein>
    <submittedName>
        <fullName evidence="1">Uncharacterized protein</fullName>
    </submittedName>
</protein>
<gene>
    <name evidence="1" type="primary">Nfu_g_1_015050</name>
</gene>
<reference evidence="1" key="2">
    <citation type="submission" date="2016-06" db="EMBL/GenBank/DDBJ databases">
        <title>The genome of a short-lived fish provides insights into sex chromosome evolution and the genetic control of aging.</title>
        <authorList>
            <person name="Reichwald K."/>
            <person name="Felder M."/>
            <person name="Petzold A."/>
            <person name="Koch P."/>
            <person name="Groth M."/>
            <person name="Platzer M."/>
        </authorList>
    </citation>
    <scope>NUCLEOTIDE SEQUENCE</scope>
    <source>
        <tissue evidence="1">Brain</tissue>
    </source>
</reference>
<dbReference type="AlphaFoldDB" id="A0A1A8KDJ5"/>
<sequence length="44" mass="5157">LQRVHGGHHTRRPLSRKHITHRETCLVRKLTLTEVFLTMHCAAD</sequence>
<feature type="non-terminal residue" evidence="1">
    <location>
        <position position="1"/>
    </location>
</feature>
<evidence type="ECO:0000313" key="1">
    <source>
        <dbReference type="EMBL" id="SBR30505.1"/>
    </source>
</evidence>